<gene>
    <name evidence="1" type="ORF">EZS28_026028</name>
</gene>
<dbReference type="EMBL" id="SNRW01009140">
    <property type="protein sequence ID" value="KAA6378443.1"/>
    <property type="molecule type" value="Genomic_DNA"/>
</dbReference>
<protein>
    <submittedName>
        <fullName evidence="1">Uncharacterized protein</fullName>
    </submittedName>
</protein>
<organism evidence="1 2">
    <name type="scientific">Streblomastix strix</name>
    <dbReference type="NCBI Taxonomy" id="222440"/>
    <lineage>
        <taxon>Eukaryota</taxon>
        <taxon>Metamonada</taxon>
        <taxon>Preaxostyla</taxon>
        <taxon>Oxymonadida</taxon>
        <taxon>Streblomastigidae</taxon>
        <taxon>Streblomastix</taxon>
    </lineage>
</organism>
<accession>A0A5J4V7M6</accession>
<evidence type="ECO:0000313" key="2">
    <source>
        <dbReference type="Proteomes" id="UP000324800"/>
    </source>
</evidence>
<dbReference type="AlphaFoldDB" id="A0A5J4V7M6"/>
<reference evidence="1 2" key="1">
    <citation type="submission" date="2019-03" db="EMBL/GenBank/DDBJ databases">
        <title>Single cell metagenomics reveals metabolic interactions within the superorganism composed of flagellate Streblomastix strix and complex community of Bacteroidetes bacteria on its surface.</title>
        <authorList>
            <person name="Treitli S.C."/>
            <person name="Kolisko M."/>
            <person name="Husnik F."/>
            <person name="Keeling P."/>
            <person name="Hampl V."/>
        </authorList>
    </citation>
    <scope>NUCLEOTIDE SEQUENCE [LARGE SCALE GENOMIC DNA]</scope>
    <source>
        <strain evidence="1">ST1C</strain>
    </source>
</reference>
<proteinExistence type="predicted"/>
<name>A0A5J4V7M6_9EUKA</name>
<feature type="non-terminal residue" evidence="1">
    <location>
        <position position="1"/>
    </location>
</feature>
<evidence type="ECO:0000313" key="1">
    <source>
        <dbReference type="EMBL" id="KAA6378443.1"/>
    </source>
</evidence>
<dbReference type="Proteomes" id="UP000324800">
    <property type="component" value="Unassembled WGS sequence"/>
</dbReference>
<sequence>HLETQMDQLKYVQYRVVLDFGDLIHSVLLKKML</sequence>
<comment type="caution">
    <text evidence="1">The sequence shown here is derived from an EMBL/GenBank/DDBJ whole genome shotgun (WGS) entry which is preliminary data.</text>
</comment>